<dbReference type="PANTHER" id="PTHR43394">
    <property type="entry name" value="ATP-DEPENDENT PERMEASE MDL1, MITOCHONDRIAL"/>
    <property type="match status" value="1"/>
</dbReference>
<dbReference type="InterPro" id="IPR003593">
    <property type="entry name" value="AAA+_ATPase"/>
</dbReference>
<dbReference type="GO" id="GO:0090374">
    <property type="term" value="P:oligopeptide export from mitochondrion"/>
    <property type="evidence" value="ECO:0007669"/>
    <property type="project" value="TreeGrafter"/>
</dbReference>
<feature type="region of interest" description="Disordered" evidence="13">
    <location>
        <begin position="649"/>
        <end position="710"/>
    </location>
</feature>
<dbReference type="PANTHER" id="PTHR43394:SF28">
    <property type="entry name" value="ATP-BINDING CASSETTE SUBFAMILY B MEMBER 1"/>
    <property type="match status" value="1"/>
</dbReference>
<feature type="transmembrane region" description="Helical" evidence="14">
    <location>
        <begin position="65"/>
        <end position="90"/>
    </location>
</feature>
<feature type="transmembrane region" description="Helical" evidence="14">
    <location>
        <begin position="127"/>
        <end position="151"/>
    </location>
</feature>
<evidence type="ECO:0000256" key="7">
    <source>
        <dbReference type="ARBA" id="ARBA00022741"/>
    </source>
</evidence>
<dbReference type="OrthoDB" id="6500128at2759"/>
<evidence type="ECO:0000256" key="4">
    <source>
        <dbReference type="ARBA" id="ARBA00022553"/>
    </source>
</evidence>
<evidence type="ECO:0000256" key="3">
    <source>
        <dbReference type="ARBA" id="ARBA00022448"/>
    </source>
</evidence>
<proteinExistence type="inferred from homology"/>
<feature type="domain" description="ABC transporter" evidence="15">
    <location>
        <begin position="1052"/>
        <end position="1290"/>
    </location>
</feature>
<evidence type="ECO:0000256" key="10">
    <source>
        <dbReference type="ARBA" id="ARBA00022989"/>
    </source>
</evidence>
<feature type="domain" description="ABC transporter" evidence="15">
    <location>
        <begin position="404"/>
        <end position="640"/>
    </location>
</feature>
<dbReference type="GO" id="GO:0005743">
    <property type="term" value="C:mitochondrial inner membrane"/>
    <property type="evidence" value="ECO:0007669"/>
    <property type="project" value="TreeGrafter"/>
</dbReference>
<accession>A0A671WT13</accession>
<dbReference type="Pfam" id="PF00664">
    <property type="entry name" value="ABC_membrane"/>
    <property type="match status" value="2"/>
</dbReference>
<evidence type="ECO:0000313" key="17">
    <source>
        <dbReference type="Ensembl" id="ENSSAUP00010042060.1"/>
    </source>
</evidence>
<keyword evidence="5 14" id="KW-0812">Transmembrane</keyword>
<feature type="transmembrane region" description="Helical" evidence="14">
    <location>
        <begin position="988"/>
        <end position="1006"/>
    </location>
</feature>
<dbReference type="GeneTree" id="ENSGT00940000159418"/>
<dbReference type="InterPro" id="IPR039421">
    <property type="entry name" value="Type_1_exporter"/>
</dbReference>
<feature type="domain" description="ABC transmembrane type-1" evidence="16">
    <location>
        <begin position="730"/>
        <end position="1017"/>
    </location>
</feature>
<dbReference type="SUPFAM" id="SSF52540">
    <property type="entry name" value="P-loop containing nucleoside triphosphate hydrolases"/>
    <property type="match status" value="2"/>
</dbReference>
<dbReference type="OMA" id="IGMAAPY"/>
<evidence type="ECO:0000256" key="9">
    <source>
        <dbReference type="ARBA" id="ARBA00022967"/>
    </source>
</evidence>
<evidence type="ECO:0000256" key="11">
    <source>
        <dbReference type="ARBA" id="ARBA00023136"/>
    </source>
</evidence>
<keyword evidence="12" id="KW-0325">Glycoprotein</keyword>
<evidence type="ECO:0000256" key="8">
    <source>
        <dbReference type="ARBA" id="ARBA00022840"/>
    </source>
</evidence>
<dbReference type="InterPro" id="IPR027417">
    <property type="entry name" value="P-loop_NTPase"/>
</dbReference>
<evidence type="ECO:0000256" key="14">
    <source>
        <dbReference type="SAM" id="Phobius"/>
    </source>
</evidence>
<feature type="transmembrane region" description="Helical" evidence="14">
    <location>
        <begin position="964"/>
        <end position="981"/>
    </location>
</feature>
<keyword evidence="7" id="KW-0547">Nucleotide-binding</keyword>
<dbReference type="Gene3D" id="1.20.1560.10">
    <property type="entry name" value="ABC transporter type 1, transmembrane domain"/>
    <property type="match status" value="1"/>
</dbReference>
<sequence length="1297" mass="142788">MAKKHWEPDTDVKGDMEMSTGKHEPNGDLSESKDDDKKKKKKEKTPKLPMVGPIALFRFADGWDVLLLIAGTVMAMVNGVVLPLMCIVFGDMTDSFIDDSLNSQLNSSLPNITIPTSNLQGDMQRFAIYYSIMGAVVLVAAYMQVSFWTLAAGRQVKRIRKLFFHCIMKQEIGWFDVNETGELNTRLTDDVYKIQEGIGDKAGMLIQAYTTFITSFVIGFTKGWQLTLVILAVSPALGISAALFSKVLTSFTSKEQTAYAKAGAVAEEVLSAIRTVFAFSGQDREIKRYNKNLEDAMAMGIKKALSSNIAMGFTFLMIYLSYALAFWYGSTLILSGEYTIGSVLTVFFVVLIGAFTVGQTSPNIQSFASARGAAHKVYSIIDHKPIIDSYSEMGHKLDFVKGDIEFKGIHFNYPSRPEVKILNNLTLNVKSGQTMALVGSSGCGKSTTVQLLQRFYDPHEGSICIDGHDIRTLNIRYLREMIGVVSQEPILFATTITENIKYGRPDVTQEEIIQATKEANAYDFIMNLPDKFETLVGDRGTQMSGGQKQRIAIARALVRNPKILLLDEATSALDAESETIVQAALDKVRLGRTTIVVAHRLSTIRNADVIAGFQKGEIVEMGTHSDLMEKKGVYHSLVTMQTFQKAEDGEEDDCELSAGEKSPLAKTFSHSSIRRRKSTRGSSFAASEGDKDEKDKSKGDQDKTEEDDEAPPVSFLKVMRLNSSEWPYILVGTLCAMINGAMQPVFAIIFSKIISVFAEPDQEIVRQRSTFFALMFAGIGAVSFVTMFLQGFCFGKSGEILTLKLRLKAFTSMMRQDLGWFDNHKNSVGALTTRLATDAAQVQGATGARLATLTQNFANMGTGVIISMVYGWELTLLILAVVPIIAVAGAAEMKLLTGHAAEDKKELEKAGKIATEAIENIRTVVSLNREPKFESLYQENLLVPYKNSKKKAHVYGFTYSFSQAMIYFTYAACFRFGAWLIHEGRMDMEGVFLVISAVLYGAMALGEANSFAPNYAKAKLSAAHLMMLINSEPAIDNLSHKGDTPEGFDGNVCFDDVRFNYPSRPDVPILQGLNLKVKKGETLALVGSSGCGKSTTIQLLERFYDAREGRVVLDNVDVKRLNIQWLRSQMGIVSQEPVLFDCTLAENIAYGDNSRTVTMEEIEAAAKAANIHSFIQELPQKYNTQAGDKGTQLSGGQKQRIAIARAILRNPKVLLLDEATSALDTESEKVVQEALDHASKGRTCIIVAHRLSTIQNADRIAVFQGGVVVEQGTHQQLLSKKGVYHMLVTKQMGNGSE</sequence>
<dbReference type="InterPro" id="IPR036640">
    <property type="entry name" value="ABC1_TM_sf"/>
</dbReference>
<dbReference type="SMART" id="SM00382">
    <property type="entry name" value="AAA"/>
    <property type="match status" value="2"/>
</dbReference>
<dbReference type="Proteomes" id="UP000472265">
    <property type="component" value="Chromosome 17"/>
</dbReference>
<dbReference type="CDD" id="cd18578">
    <property type="entry name" value="ABC_6TM_Pgp_ABCB1_D2_like"/>
    <property type="match status" value="1"/>
</dbReference>
<feature type="transmembrane region" description="Helical" evidence="14">
    <location>
        <begin position="340"/>
        <end position="358"/>
    </location>
</feature>
<dbReference type="PROSITE" id="PS50893">
    <property type="entry name" value="ABC_TRANSPORTER_2"/>
    <property type="match status" value="2"/>
</dbReference>
<gene>
    <name evidence="17" type="primary">ABCB4</name>
    <name evidence="17" type="synonym">abcb4</name>
</gene>
<keyword evidence="10 14" id="KW-1133">Transmembrane helix</keyword>
<feature type="transmembrane region" description="Helical" evidence="14">
    <location>
        <begin position="726"/>
        <end position="750"/>
    </location>
</feature>
<reference evidence="17" key="3">
    <citation type="submission" date="2025-09" db="UniProtKB">
        <authorList>
            <consortium name="Ensembl"/>
        </authorList>
    </citation>
    <scope>IDENTIFICATION</scope>
</reference>
<feature type="compositionally biased region" description="Basic and acidic residues" evidence="13">
    <location>
        <begin position="1"/>
        <end position="37"/>
    </location>
</feature>
<feature type="region of interest" description="Disordered" evidence="13">
    <location>
        <begin position="1"/>
        <end position="45"/>
    </location>
</feature>
<dbReference type="InterPro" id="IPR017871">
    <property type="entry name" value="ABC_transporter-like_CS"/>
</dbReference>
<comment type="subcellular location">
    <subcellularLocation>
        <location evidence="1">Membrane</location>
        <topology evidence="1">Multi-pass membrane protein</topology>
    </subcellularLocation>
</comment>
<dbReference type="InParanoid" id="A0A671WT13"/>
<evidence type="ECO:0000256" key="2">
    <source>
        <dbReference type="ARBA" id="ARBA00007577"/>
    </source>
</evidence>
<keyword evidence="18" id="KW-1185">Reference proteome</keyword>
<name>A0A671WT13_SPAAU</name>
<dbReference type="InterPro" id="IPR011527">
    <property type="entry name" value="ABC1_TM_dom"/>
</dbReference>
<feature type="transmembrane region" description="Helical" evidence="14">
    <location>
        <begin position="202"/>
        <end position="220"/>
    </location>
</feature>
<feature type="transmembrane region" description="Helical" evidence="14">
    <location>
        <begin position="309"/>
        <end position="328"/>
    </location>
</feature>
<organism evidence="17 18">
    <name type="scientific">Sparus aurata</name>
    <name type="common">Gilthead sea bream</name>
    <dbReference type="NCBI Taxonomy" id="8175"/>
    <lineage>
        <taxon>Eukaryota</taxon>
        <taxon>Metazoa</taxon>
        <taxon>Chordata</taxon>
        <taxon>Craniata</taxon>
        <taxon>Vertebrata</taxon>
        <taxon>Euteleostomi</taxon>
        <taxon>Actinopterygii</taxon>
        <taxon>Neopterygii</taxon>
        <taxon>Teleostei</taxon>
        <taxon>Neoteleostei</taxon>
        <taxon>Acanthomorphata</taxon>
        <taxon>Eupercaria</taxon>
        <taxon>Spariformes</taxon>
        <taxon>Sparidae</taxon>
        <taxon>Sparus</taxon>
    </lineage>
</organism>
<dbReference type="InterPro" id="IPR003439">
    <property type="entry name" value="ABC_transporter-like_ATP-bd"/>
</dbReference>
<dbReference type="Ensembl" id="ENSSAUT00010044284.1">
    <property type="protein sequence ID" value="ENSSAUP00010042060.1"/>
    <property type="gene ID" value="ENSSAUG00010007648.1"/>
</dbReference>
<dbReference type="PROSITE" id="PS50929">
    <property type="entry name" value="ABC_TM1F"/>
    <property type="match status" value="2"/>
</dbReference>
<keyword evidence="9" id="KW-1278">Translocase</keyword>
<dbReference type="GO" id="GO:0015421">
    <property type="term" value="F:ABC-type oligopeptide transporter activity"/>
    <property type="evidence" value="ECO:0007669"/>
    <property type="project" value="TreeGrafter"/>
</dbReference>
<dbReference type="GO" id="GO:0016887">
    <property type="term" value="F:ATP hydrolysis activity"/>
    <property type="evidence" value="ECO:0007669"/>
    <property type="project" value="InterPro"/>
</dbReference>
<evidence type="ECO:0000256" key="5">
    <source>
        <dbReference type="ARBA" id="ARBA00022692"/>
    </source>
</evidence>
<dbReference type="GO" id="GO:0005524">
    <property type="term" value="F:ATP binding"/>
    <property type="evidence" value="ECO:0007669"/>
    <property type="project" value="UniProtKB-KW"/>
</dbReference>
<evidence type="ECO:0000256" key="6">
    <source>
        <dbReference type="ARBA" id="ARBA00022737"/>
    </source>
</evidence>
<reference evidence="17" key="2">
    <citation type="submission" date="2025-08" db="UniProtKB">
        <authorList>
            <consortium name="Ensembl"/>
        </authorList>
    </citation>
    <scope>IDENTIFICATION</scope>
</reference>
<evidence type="ECO:0000256" key="1">
    <source>
        <dbReference type="ARBA" id="ARBA00004141"/>
    </source>
</evidence>
<keyword evidence="3" id="KW-0813">Transport</keyword>
<dbReference type="CDD" id="cd03249">
    <property type="entry name" value="ABC_MTABC3_MDL1_MDL2"/>
    <property type="match status" value="2"/>
</dbReference>
<keyword evidence="4" id="KW-0597">Phosphoprotein</keyword>
<evidence type="ECO:0000259" key="15">
    <source>
        <dbReference type="PROSITE" id="PS50893"/>
    </source>
</evidence>
<dbReference type="Gene3D" id="3.40.50.300">
    <property type="entry name" value="P-loop containing nucleotide triphosphate hydrolases"/>
    <property type="match status" value="2"/>
</dbReference>
<dbReference type="FunFam" id="3.40.50.300:FF:000479">
    <property type="entry name" value="Multidrug resistance protein 1A"/>
    <property type="match status" value="2"/>
</dbReference>
<feature type="domain" description="ABC transmembrane type-1" evidence="16">
    <location>
        <begin position="69"/>
        <end position="369"/>
    </location>
</feature>
<dbReference type="GO" id="GO:0019534">
    <property type="term" value="F:toxin transmembrane transporter activity"/>
    <property type="evidence" value="ECO:0007669"/>
    <property type="project" value="Ensembl"/>
</dbReference>
<evidence type="ECO:0000256" key="13">
    <source>
        <dbReference type="SAM" id="MobiDB-lite"/>
    </source>
</evidence>
<comment type="similarity">
    <text evidence="2">Belongs to the ABC transporter superfamily. ABCB family. Multidrug resistance exporter (TC 3.A.1.201) subfamily.</text>
</comment>
<feature type="transmembrane region" description="Helical" evidence="14">
    <location>
        <begin position="869"/>
        <end position="891"/>
    </location>
</feature>
<feature type="transmembrane region" description="Helical" evidence="14">
    <location>
        <begin position="226"/>
        <end position="244"/>
    </location>
</feature>
<keyword evidence="11 14" id="KW-0472">Membrane</keyword>
<feature type="transmembrane region" description="Helical" evidence="14">
    <location>
        <begin position="770"/>
        <end position="794"/>
    </location>
</feature>
<protein>
    <submittedName>
        <fullName evidence="17">ATP-binding cassette, sub-family B (MDR/TAP), member 4</fullName>
    </submittedName>
</protein>
<evidence type="ECO:0000256" key="12">
    <source>
        <dbReference type="ARBA" id="ARBA00023180"/>
    </source>
</evidence>
<dbReference type="FunFam" id="1.20.1560.10:FF:000043">
    <property type="entry name" value="Multidrug resistance protein 1A"/>
    <property type="match status" value="1"/>
</dbReference>
<reference evidence="17" key="1">
    <citation type="submission" date="2021-04" db="EMBL/GenBank/DDBJ databases">
        <authorList>
            <consortium name="Wellcome Sanger Institute Data Sharing"/>
        </authorList>
    </citation>
    <scope>NUCLEOTIDE SEQUENCE [LARGE SCALE GENOMIC DNA]</scope>
</reference>
<dbReference type="Pfam" id="PF00005">
    <property type="entry name" value="ABC_tran"/>
    <property type="match status" value="2"/>
</dbReference>
<dbReference type="GO" id="GO:0009636">
    <property type="term" value="P:response to toxic substance"/>
    <property type="evidence" value="ECO:0007669"/>
    <property type="project" value="Ensembl"/>
</dbReference>
<keyword evidence="8" id="KW-0067">ATP-binding</keyword>
<dbReference type="FunFam" id="1.20.1560.10:FF:000018">
    <property type="entry name" value="ATP-binding cassette subfamily B member 11"/>
    <property type="match status" value="1"/>
</dbReference>
<dbReference type="FunCoup" id="A0A671WT13">
    <property type="interactions" value="600"/>
</dbReference>
<evidence type="ECO:0000259" key="16">
    <source>
        <dbReference type="PROSITE" id="PS50929"/>
    </source>
</evidence>
<dbReference type="PROSITE" id="PS00211">
    <property type="entry name" value="ABC_TRANSPORTER_1"/>
    <property type="match status" value="2"/>
</dbReference>
<dbReference type="GO" id="GO:0015462">
    <property type="term" value="F:ABC-type protein transporter activity"/>
    <property type="evidence" value="ECO:0007669"/>
    <property type="project" value="Ensembl"/>
</dbReference>
<dbReference type="GO" id="GO:0015562">
    <property type="term" value="F:efflux transmembrane transporter activity"/>
    <property type="evidence" value="ECO:0007669"/>
    <property type="project" value="Ensembl"/>
</dbReference>
<keyword evidence="6" id="KW-0677">Repeat</keyword>
<evidence type="ECO:0000313" key="18">
    <source>
        <dbReference type="Proteomes" id="UP000472265"/>
    </source>
</evidence>
<dbReference type="SUPFAM" id="SSF90123">
    <property type="entry name" value="ABC transporter transmembrane region"/>
    <property type="match status" value="2"/>
</dbReference>
<feature type="compositionally biased region" description="Basic and acidic residues" evidence="13">
    <location>
        <begin position="688"/>
        <end position="702"/>
    </location>
</feature>